<dbReference type="AlphaFoldDB" id="W7C3V0"/>
<dbReference type="PATRIC" id="fig|1265820.5.peg.2651"/>
<evidence type="ECO:0000313" key="1">
    <source>
        <dbReference type="EMBL" id="EUJ27333.1"/>
    </source>
</evidence>
<accession>W7C3V0</accession>
<dbReference type="Proteomes" id="UP000019254">
    <property type="component" value="Unassembled WGS sequence"/>
</dbReference>
<dbReference type="STRING" id="1265820.PCORN_13427"/>
<comment type="caution">
    <text evidence="1">The sequence shown here is derived from an EMBL/GenBank/DDBJ whole genome shotgun (WGS) entry which is preliminary data.</text>
</comment>
<evidence type="ECO:0000313" key="2">
    <source>
        <dbReference type="Proteomes" id="UP000019254"/>
    </source>
</evidence>
<dbReference type="EMBL" id="AODE01000026">
    <property type="protein sequence ID" value="EUJ27333.1"/>
    <property type="molecule type" value="Genomic_DNA"/>
</dbReference>
<proteinExistence type="predicted"/>
<dbReference type="RefSeq" id="WP_036080670.1">
    <property type="nucleotide sequence ID" value="NZ_AODE01000026.1"/>
</dbReference>
<keyword evidence="2" id="KW-1185">Reference proteome</keyword>
<name>W7C3V0_9LIST</name>
<protein>
    <submittedName>
        <fullName evidence="1">Uncharacterized protein</fullName>
    </submittedName>
</protein>
<gene>
    <name evidence="1" type="ORF">PCORN_13427</name>
</gene>
<sequence>MNSNDNNVAEPIYLVELFGGSTKPADADVKILELDGELFIREDVAKSWFSSIDGTPLDKEYVESISNGNGAVVVTKERIFLHGKDGSLWAWDKEGLFFSKEGALTDIKHIMDRDGRILV</sequence>
<reference evidence="1 2" key="1">
    <citation type="journal article" date="2014" name="Int. J. Syst. Evol. Microbiol.">
        <title>Listeria floridensis sp. nov., Listeria aquatica sp. nov., Listeria cornellensis sp. nov., Listeria riparia sp. nov. and Listeria grandensis sp. nov., from agricultural and natural environments.</title>
        <authorList>
            <person name="den Bakker H.C."/>
            <person name="Warchocki S."/>
            <person name="Wright E.M."/>
            <person name="Allred A.F."/>
            <person name="Ahlstrom C."/>
            <person name="Manuel C.S."/>
            <person name="Stasiewicz M.J."/>
            <person name="Burrell A."/>
            <person name="Roof S."/>
            <person name="Strawn L."/>
            <person name="Fortes E.D."/>
            <person name="Nightingale K.K."/>
            <person name="Kephart D."/>
            <person name="Wiedmann M."/>
        </authorList>
    </citation>
    <scope>NUCLEOTIDE SEQUENCE [LARGE SCALE GENOMIC DNA]</scope>
    <source>
        <strain evidence="2">FSL F6-969</strain>
    </source>
</reference>
<organism evidence="1 2">
    <name type="scientific">Listeria cornellensis FSL F6-0969</name>
    <dbReference type="NCBI Taxonomy" id="1265820"/>
    <lineage>
        <taxon>Bacteria</taxon>
        <taxon>Bacillati</taxon>
        <taxon>Bacillota</taxon>
        <taxon>Bacilli</taxon>
        <taxon>Bacillales</taxon>
        <taxon>Listeriaceae</taxon>
        <taxon>Listeria</taxon>
    </lineage>
</organism>